<feature type="region of interest" description="Disordered" evidence="1">
    <location>
        <begin position="270"/>
        <end position="360"/>
    </location>
</feature>
<evidence type="ECO:0000313" key="3">
    <source>
        <dbReference type="EMBL" id="KAF3168022.1"/>
    </source>
</evidence>
<feature type="region of interest" description="Disordered" evidence="1">
    <location>
        <begin position="1"/>
        <end position="50"/>
    </location>
</feature>
<feature type="compositionally biased region" description="Low complexity" evidence="1">
    <location>
        <begin position="334"/>
        <end position="353"/>
    </location>
</feature>
<dbReference type="Proteomes" id="UP000479691">
    <property type="component" value="Unassembled WGS sequence"/>
</dbReference>
<dbReference type="InterPro" id="IPR003812">
    <property type="entry name" value="Fido"/>
</dbReference>
<protein>
    <recommendedName>
        <fullName evidence="2">Fido domain-containing protein</fullName>
    </recommendedName>
</protein>
<feature type="compositionally biased region" description="Low complexity" evidence="1">
    <location>
        <begin position="273"/>
        <end position="292"/>
    </location>
</feature>
<proteinExistence type="predicted"/>
<gene>
    <name evidence="4" type="ORF">TWF679_001005</name>
    <name evidence="3" type="ORF">TWF788_010996</name>
</gene>
<accession>A0A7C8P6N3</accession>
<name>A0A7C8P6N3_ORBOL</name>
<dbReference type="AlphaFoldDB" id="A0A7C8P6N3"/>
<sequence length="572" mass="64544">MASEFETVRTRILTGSGSSTPTRRPSLPTIAPLTPFHRKPPPPENTASPLTNPNFITLLITHLSNLSTTRISQGFLHLHPSPIHTPLYLPSPLPYYTHLTDLLRRIDINLSTIPHSKLQRFFSHLLSRQIHCSNLLSNTGTDYSTTQRISTSIFTSTGITELNLPHTKQYTSEINYITSHSLTQRERISSHHHPTDFGTVLKGRDDVYNYAKALVHFLTTLISPGGELTQDLIKQTHRILVTDNPVIDSKPWDQYGGWYRDYRLLTPTDPIPHSQTASSTSFSSHPSTVSHTNKNSPPTPRRSSSIYTFNQPDFRRTSSIYSLPPEDYTPRRLSSYSGSISTPSSLATSPTSPRRGSSLYYPITPITELCEEEEKAEEELESPSSQKHQIKDEELFPSLSHQQQQSIPDLRARRESIDPRAVSMYMSKLISTYHAQLAMDRSTSTDPNQRNIEDMLREQEEEETISDPFALSAWLVTEFMHIHPFITANEEMSRIILSGVLMKELGIVLVLGDPEDGEGGREEYLGIMERCEERHRENGQEGYGESYAEFAALVVRKAVEGVEKIATMVGRS</sequence>
<dbReference type="InterPro" id="IPR036597">
    <property type="entry name" value="Fido-like_dom_sf"/>
</dbReference>
<dbReference type="PROSITE" id="PS51459">
    <property type="entry name" value="FIDO"/>
    <property type="match status" value="1"/>
</dbReference>
<dbReference type="Gene3D" id="1.10.3290.10">
    <property type="entry name" value="Fido-like domain"/>
    <property type="match status" value="2"/>
</dbReference>
<dbReference type="OrthoDB" id="439046at2759"/>
<comment type="caution">
    <text evidence="3">The sequence shown here is derived from an EMBL/GenBank/DDBJ whole genome shotgun (WGS) entry which is preliminary data.</text>
</comment>
<evidence type="ECO:0000256" key="1">
    <source>
        <dbReference type="SAM" id="MobiDB-lite"/>
    </source>
</evidence>
<evidence type="ECO:0000313" key="5">
    <source>
        <dbReference type="Proteomes" id="UP000479691"/>
    </source>
</evidence>
<reference evidence="3 5" key="1">
    <citation type="submission" date="2019-06" db="EMBL/GenBank/DDBJ databases">
        <authorList>
            <person name="Palmer J.M."/>
        </authorList>
    </citation>
    <scope>NUCLEOTIDE SEQUENCE [LARGE SCALE GENOMIC DNA]</scope>
    <source>
        <strain evidence="4">TWF679</strain>
        <strain evidence="3 5">TWF788</strain>
    </source>
</reference>
<feature type="compositionally biased region" description="Polar residues" evidence="1">
    <location>
        <begin position="13"/>
        <end position="23"/>
    </location>
</feature>
<feature type="domain" description="Fido" evidence="2">
    <location>
        <begin position="417"/>
        <end position="556"/>
    </location>
</feature>
<evidence type="ECO:0000259" key="2">
    <source>
        <dbReference type="PROSITE" id="PS51459"/>
    </source>
</evidence>
<feature type="compositionally biased region" description="Polar residues" evidence="1">
    <location>
        <begin position="293"/>
        <end position="321"/>
    </location>
</feature>
<dbReference type="SUPFAM" id="SSF140931">
    <property type="entry name" value="Fic-like"/>
    <property type="match status" value="1"/>
</dbReference>
<evidence type="ECO:0000313" key="4">
    <source>
        <dbReference type="EMBL" id="KAF3218478.1"/>
    </source>
</evidence>
<dbReference type="InterPro" id="IPR040198">
    <property type="entry name" value="Fido_containing"/>
</dbReference>
<dbReference type="EMBL" id="WIWT01000011">
    <property type="protein sequence ID" value="KAF3218478.1"/>
    <property type="molecule type" value="Genomic_DNA"/>
</dbReference>
<dbReference type="Proteomes" id="UP000614610">
    <property type="component" value="Unassembled WGS sequence"/>
</dbReference>
<dbReference type="PANTHER" id="PTHR13504:SF38">
    <property type="entry name" value="FIDO DOMAIN-CONTAINING PROTEIN"/>
    <property type="match status" value="1"/>
</dbReference>
<dbReference type="PANTHER" id="PTHR13504">
    <property type="entry name" value="FIDO DOMAIN-CONTAINING PROTEIN DDB_G0283145"/>
    <property type="match status" value="1"/>
</dbReference>
<dbReference type="EMBL" id="JAABOE010000088">
    <property type="protein sequence ID" value="KAF3168022.1"/>
    <property type="molecule type" value="Genomic_DNA"/>
</dbReference>
<organism evidence="3 5">
    <name type="scientific">Orbilia oligospora</name>
    <name type="common">Nematode-trapping fungus</name>
    <name type="synonym">Arthrobotrys oligospora</name>
    <dbReference type="NCBI Taxonomy" id="2813651"/>
    <lineage>
        <taxon>Eukaryota</taxon>
        <taxon>Fungi</taxon>
        <taxon>Dikarya</taxon>
        <taxon>Ascomycota</taxon>
        <taxon>Pezizomycotina</taxon>
        <taxon>Orbiliomycetes</taxon>
        <taxon>Orbiliales</taxon>
        <taxon>Orbiliaceae</taxon>
        <taxon>Orbilia</taxon>
    </lineage>
</organism>